<keyword evidence="2" id="KW-1185">Reference proteome</keyword>
<dbReference type="EMBL" id="UPPP01000053">
    <property type="protein sequence ID" value="VBB05128.1"/>
    <property type="molecule type" value="Genomic_DNA"/>
</dbReference>
<organism evidence="1 2">
    <name type="scientific">Lucifera butyrica</name>
    <dbReference type="NCBI Taxonomy" id="1351585"/>
    <lineage>
        <taxon>Bacteria</taxon>
        <taxon>Bacillati</taxon>
        <taxon>Bacillota</taxon>
        <taxon>Negativicutes</taxon>
        <taxon>Veillonellales</taxon>
        <taxon>Veillonellaceae</taxon>
        <taxon>Lucifera</taxon>
    </lineage>
</organism>
<name>A0A498R7M5_9FIRM</name>
<reference evidence="1 2" key="1">
    <citation type="submission" date="2018-06" db="EMBL/GenBank/DDBJ databases">
        <authorList>
            <person name="Strepis N."/>
        </authorList>
    </citation>
    <scope>NUCLEOTIDE SEQUENCE [LARGE SCALE GENOMIC DNA]</scope>
    <source>
        <strain evidence="1">LUCI</strain>
    </source>
</reference>
<gene>
    <name evidence="1" type="ORF">LUCI_0335</name>
</gene>
<dbReference type="Gene3D" id="3.30.1370.70">
    <property type="entry name" value="Scaffold protein Nfu/NifU, N-terminal domain"/>
    <property type="match status" value="1"/>
</dbReference>
<evidence type="ECO:0000313" key="1">
    <source>
        <dbReference type="EMBL" id="VBB05128.1"/>
    </source>
</evidence>
<dbReference type="AlphaFoldDB" id="A0A498R7M5"/>
<proteinExistence type="predicted"/>
<dbReference type="InterPro" id="IPR036498">
    <property type="entry name" value="Nfu/NifU_N_sf"/>
</dbReference>
<dbReference type="Proteomes" id="UP000277811">
    <property type="component" value="Unassembled WGS sequence"/>
</dbReference>
<protein>
    <submittedName>
        <fullName evidence="1">Uncharacterized protein</fullName>
    </submittedName>
</protein>
<sequence>MGDNLPVEIIVDSFPNLKVREFHINRIVSESFALIEIPHQDFEHPIDIGILGTKIKKQLFNLIGVDKLIVKRHSVLVYIDNVNDWDGMEPKIRSEITLTIKYYENHSRKN</sequence>
<accession>A0A498R7M5</accession>
<evidence type="ECO:0000313" key="2">
    <source>
        <dbReference type="Proteomes" id="UP000277811"/>
    </source>
</evidence>